<dbReference type="GO" id="GO:0003911">
    <property type="term" value="F:DNA ligase (NAD+) activity"/>
    <property type="evidence" value="ECO:0007669"/>
    <property type="project" value="UniProtKB-UniRule"/>
</dbReference>
<dbReference type="FunFam" id="3.40.50.10190:FF:000054">
    <property type="entry name" value="DNA ligase"/>
    <property type="match status" value="1"/>
</dbReference>
<comment type="similarity">
    <text evidence="12 13">Belongs to the NAD-dependent DNA ligase family. LigA subfamily.</text>
</comment>
<evidence type="ECO:0000256" key="2">
    <source>
        <dbReference type="ARBA" id="ARBA00013308"/>
    </source>
</evidence>
<evidence type="ECO:0000256" key="5">
    <source>
        <dbReference type="ARBA" id="ARBA00022723"/>
    </source>
</evidence>
<comment type="catalytic activity">
    <reaction evidence="11 13 14">
        <text>NAD(+) + (deoxyribonucleotide)n-3'-hydroxyl + 5'-phospho-(deoxyribonucleotide)m = (deoxyribonucleotide)n+m + AMP + beta-nicotinamide D-nucleotide.</text>
        <dbReference type="EC" id="6.5.1.2"/>
    </reaction>
</comment>
<gene>
    <name evidence="13" type="primary">ligA</name>
    <name evidence="17" type="ordered locus">Amir_6038</name>
</gene>
<dbReference type="Proteomes" id="UP000002213">
    <property type="component" value="Chromosome"/>
</dbReference>
<evidence type="ECO:0000256" key="1">
    <source>
        <dbReference type="ARBA" id="ARBA00012722"/>
    </source>
</evidence>
<feature type="binding site" evidence="13">
    <location>
        <begin position="123"/>
        <end position="124"/>
    </location>
    <ligand>
        <name>NAD(+)</name>
        <dbReference type="ChEBI" id="CHEBI:57540"/>
    </ligand>
</feature>
<proteinExistence type="inferred from homology"/>
<feature type="binding site" evidence="13">
    <location>
        <position position="176"/>
    </location>
    <ligand>
        <name>NAD(+)</name>
        <dbReference type="ChEBI" id="CHEBI:57540"/>
    </ligand>
</feature>
<evidence type="ECO:0000256" key="8">
    <source>
        <dbReference type="ARBA" id="ARBA00022842"/>
    </source>
</evidence>
<feature type="binding site" evidence="13">
    <location>
        <position position="356"/>
    </location>
    <ligand>
        <name>NAD(+)</name>
        <dbReference type="ChEBI" id="CHEBI:57540"/>
    </ligand>
</feature>
<dbReference type="SMART" id="SM00292">
    <property type="entry name" value="BRCT"/>
    <property type="match status" value="1"/>
</dbReference>
<dbReference type="PROSITE" id="PS50172">
    <property type="entry name" value="BRCT"/>
    <property type="match status" value="1"/>
</dbReference>
<dbReference type="PANTHER" id="PTHR23389:SF9">
    <property type="entry name" value="DNA LIGASE"/>
    <property type="match status" value="1"/>
</dbReference>
<keyword evidence="5 13" id="KW-0479">Metal-binding</keyword>
<comment type="cofactor">
    <cofactor evidence="13">
        <name>Mg(2+)</name>
        <dbReference type="ChEBI" id="CHEBI:18420"/>
    </cofactor>
    <cofactor evidence="13">
        <name>Mn(2+)</name>
        <dbReference type="ChEBI" id="CHEBI:29035"/>
    </cofactor>
</comment>
<dbReference type="InterPro" id="IPR041663">
    <property type="entry name" value="DisA/LigA_HHH"/>
</dbReference>
<dbReference type="PIRSF" id="PIRSF001604">
    <property type="entry name" value="LigA"/>
    <property type="match status" value="1"/>
</dbReference>
<evidence type="ECO:0000256" key="13">
    <source>
        <dbReference type="HAMAP-Rule" id="MF_01588"/>
    </source>
</evidence>
<dbReference type="InterPro" id="IPR036420">
    <property type="entry name" value="BRCT_dom_sf"/>
</dbReference>
<feature type="binding site" evidence="13">
    <location>
        <position position="453"/>
    </location>
    <ligand>
        <name>Zn(2+)</name>
        <dbReference type="ChEBI" id="CHEBI:29105"/>
    </ligand>
</feature>
<dbReference type="InterPro" id="IPR012340">
    <property type="entry name" value="NA-bd_OB-fold"/>
</dbReference>
<name>C6WG81_ACTMD</name>
<feature type="binding site" evidence="13">
    <location>
        <position position="216"/>
    </location>
    <ligand>
        <name>NAD(+)</name>
        <dbReference type="ChEBI" id="CHEBI:57540"/>
    </ligand>
</feature>
<comment type="function">
    <text evidence="13">DNA ligase that catalyzes the formation of phosphodiester linkages between 5'-phosphoryl and 3'-hydroxyl groups in double-stranded DNA using NAD as a coenzyme and as the energy source for the reaction. It is essential for DNA replication and repair of damaged DNA.</text>
</comment>
<feature type="binding site" evidence="13">
    <location>
        <position position="450"/>
    </location>
    <ligand>
        <name>Zn(2+)</name>
        <dbReference type="ChEBI" id="CHEBI:29105"/>
    </ligand>
</feature>
<dbReference type="KEGG" id="ami:Amir_6038"/>
<accession>C6WG81</accession>
<dbReference type="OrthoDB" id="9759736at2"/>
<keyword evidence="4 13" id="KW-0235">DNA replication</keyword>
<feature type="binding site" evidence="13">
    <location>
        <position position="332"/>
    </location>
    <ligand>
        <name>NAD(+)</name>
        <dbReference type="ChEBI" id="CHEBI:57540"/>
    </ligand>
</feature>
<dbReference type="FunFam" id="1.10.287.610:FF:000002">
    <property type="entry name" value="DNA ligase"/>
    <property type="match status" value="1"/>
</dbReference>
<dbReference type="GO" id="GO:0005829">
    <property type="term" value="C:cytosol"/>
    <property type="evidence" value="ECO:0007669"/>
    <property type="project" value="TreeGrafter"/>
</dbReference>
<evidence type="ECO:0000313" key="17">
    <source>
        <dbReference type="EMBL" id="ACU39845.1"/>
    </source>
</evidence>
<dbReference type="InterPro" id="IPR004150">
    <property type="entry name" value="NAD_DNA_ligase_OB"/>
</dbReference>
<feature type="active site" description="N6-AMP-lysine intermediate" evidence="13">
    <location>
        <position position="155"/>
    </location>
</feature>
<dbReference type="InterPro" id="IPR004149">
    <property type="entry name" value="Znf_DNAligase_C4"/>
</dbReference>
<dbReference type="CDD" id="cd00114">
    <property type="entry name" value="LIGANc"/>
    <property type="match status" value="1"/>
</dbReference>
<dbReference type="EC" id="6.5.1.2" evidence="1 13"/>
<evidence type="ECO:0000256" key="4">
    <source>
        <dbReference type="ARBA" id="ARBA00022705"/>
    </source>
</evidence>
<evidence type="ECO:0000256" key="11">
    <source>
        <dbReference type="ARBA" id="ARBA00034005"/>
    </source>
</evidence>
<feature type="region of interest" description="Disordered" evidence="15">
    <location>
        <begin position="740"/>
        <end position="816"/>
    </location>
</feature>
<dbReference type="NCBIfam" id="TIGR00575">
    <property type="entry name" value="dnlj"/>
    <property type="match status" value="1"/>
</dbReference>
<feature type="binding site" evidence="13">
    <location>
        <begin position="74"/>
        <end position="78"/>
    </location>
    <ligand>
        <name>NAD(+)</name>
        <dbReference type="ChEBI" id="CHEBI:57540"/>
    </ligand>
</feature>
<dbReference type="SUPFAM" id="SSF47781">
    <property type="entry name" value="RuvA domain 2-like"/>
    <property type="match status" value="1"/>
</dbReference>
<dbReference type="FunFam" id="3.30.470.30:FF:000001">
    <property type="entry name" value="DNA ligase"/>
    <property type="match status" value="1"/>
</dbReference>
<dbReference type="EMBL" id="CP001630">
    <property type="protein sequence ID" value="ACU39845.1"/>
    <property type="molecule type" value="Genomic_DNA"/>
</dbReference>
<evidence type="ECO:0000256" key="9">
    <source>
        <dbReference type="ARBA" id="ARBA00023027"/>
    </source>
</evidence>
<dbReference type="Pfam" id="PF03119">
    <property type="entry name" value="DNA_ligase_ZBD"/>
    <property type="match status" value="1"/>
</dbReference>
<dbReference type="HOGENOM" id="CLU_007764_2_1_11"/>
<dbReference type="AlphaFoldDB" id="C6WG81"/>
<feature type="compositionally biased region" description="Gly residues" evidence="15">
    <location>
        <begin position="741"/>
        <end position="786"/>
    </location>
</feature>
<keyword evidence="18" id="KW-1185">Reference proteome</keyword>
<evidence type="ECO:0000256" key="7">
    <source>
        <dbReference type="ARBA" id="ARBA00022833"/>
    </source>
</evidence>
<dbReference type="SUPFAM" id="SSF52113">
    <property type="entry name" value="BRCT domain"/>
    <property type="match status" value="1"/>
</dbReference>
<dbReference type="SUPFAM" id="SSF56091">
    <property type="entry name" value="DNA ligase/mRNA capping enzyme, catalytic domain"/>
    <property type="match status" value="1"/>
</dbReference>
<evidence type="ECO:0000256" key="10">
    <source>
        <dbReference type="ARBA" id="ARBA00023204"/>
    </source>
</evidence>
<sequence length="816" mass="85687">MTSDDHSSPDPAADRGDDLATTPGAPAADAPEGVRAQGLEDVPADARDRHRALAEEVRGHQFRYYVLDAPTISDGEFDALLRELQSLEDAHPGLATPDSPTQQVGGTFSTEFTAVDHLERMLSLDNAFDEDGLRAWFERVGKEVGDAARYLCELKVDGLAINLRYERGRLVRALTRGDGRTGEDVTLNLRTLRDVPEVLTGTDEWPVPELVEVRGEVYFAVEDFLELNAKLVEAGLPPFANPRNTAAGSLRQKDPKVTASRRLRMVCHGIGKRAGFELERQSDAYAALRAWGLPTSEHTAVVATFDEVWARVAHWGEHRHDAAHEIDGLVVKVDEVPLQRRLGSTSRAPRWAIAFKYPPEEATTTLLDIGVQVGRTGRVTPFAIMEPVKVAGSTVARATLHNASEVKRKGVLIGDRIVIRKAGDVIPEVLGPVVDVRPADAREFVMPASCPECGHALRPMKEGDVDIRCPNAEGCPAQLRERLAYLASRSALDVEVLGYEGAAALASSEVYGNEADLFDLTAEDLLRVDLFRNQDGALVTNGAKLLENLEAAKSQPLWRVLVALSIRHVGPTAARALAVEFGGVQAILDAEEADLAAAGGVGPTIAAAVREWALTPWRQEVVRRWAAAGVRMVDERDTTIRRDLEGLSIVVTGTLADFSRDEAKDSILVRGGKAVGSVSKKTAFVIVGDNPGSKADKAAQLKVPVLDEAGFRVLLERGPEAAAAVAVVAVVAVAGSSEDGAGAGAGAGSGDGAGSSDGTGSGAGAGSGEAIGGDAGESASTGGGVSGESAPTAGGAGAESVPTSGAVEPGEGPAAG</sequence>
<dbReference type="Gene3D" id="3.30.470.30">
    <property type="entry name" value="DNA ligase/mRNA capping enzyme"/>
    <property type="match status" value="1"/>
</dbReference>
<dbReference type="Gene3D" id="1.10.150.20">
    <property type="entry name" value="5' to 3' exonuclease, C-terminal subdomain"/>
    <property type="match status" value="2"/>
</dbReference>
<dbReference type="PROSITE" id="PS01055">
    <property type="entry name" value="DNA_LIGASE_N1"/>
    <property type="match status" value="1"/>
</dbReference>
<feature type="binding site" evidence="13">
    <location>
        <position position="475"/>
    </location>
    <ligand>
        <name>Zn(2+)</name>
        <dbReference type="ChEBI" id="CHEBI:29105"/>
    </ligand>
</feature>
<organism evidence="17 18">
    <name type="scientific">Actinosynnema mirum (strain ATCC 29888 / DSM 43827 / JCM 3225 / NBRC 14064 / NCIMB 13271 / NRRL B-12336 / IMRU 3971 / 101)</name>
    <dbReference type="NCBI Taxonomy" id="446462"/>
    <lineage>
        <taxon>Bacteria</taxon>
        <taxon>Bacillati</taxon>
        <taxon>Actinomycetota</taxon>
        <taxon>Actinomycetes</taxon>
        <taxon>Pseudonocardiales</taxon>
        <taxon>Pseudonocardiaceae</taxon>
        <taxon>Actinosynnema</taxon>
    </lineage>
</organism>
<dbReference type="PROSITE" id="PS01056">
    <property type="entry name" value="DNA_LIGASE_N2"/>
    <property type="match status" value="1"/>
</dbReference>
<dbReference type="FunFam" id="2.40.50.140:FF:000012">
    <property type="entry name" value="DNA ligase"/>
    <property type="match status" value="1"/>
</dbReference>
<feature type="compositionally biased region" description="Low complexity" evidence="15">
    <location>
        <begin position="805"/>
        <end position="816"/>
    </location>
</feature>
<dbReference type="HAMAP" id="MF_01588">
    <property type="entry name" value="DNA_ligase_A"/>
    <property type="match status" value="1"/>
</dbReference>
<evidence type="ECO:0000256" key="12">
    <source>
        <dbReference type="ARBA" id="ARBA00060881"/>
    </source>
</evidence>
<dbReference type="Pfam" id="PF12826">
    <property type="entry name" value="HHH_2"/>
    <property type="match status" value="1"/>
</dbReference>
<feature type="binding site" evidence="13">
    <location>
        <position position="153"/>
    </location>
    <ligand>
        <name>NAD(+)</name>
        <dbReference type="ChEBI" id="CHEBI:57540"/>
    </ligand>
</feature>
<feature type="compositionally biased region" description="Low complexity" evidence="15">
    <location>
        <begin position="19"/>
        <end position="31"/>
    </location>
</feature>
<evidence type="ECO:0000313" key="18">
    <source>
        <dbReference type="Proteomes" id="UP000002213"/>
    </source>
</evidence>
<evidence type="ECO:0000259" key="16">
    <source>
        <dbReference type="PROSITE" id="PS50172"/>
    </source>
</evidence>
<keyword evidence="10 13" id="KW-0234">DNA repair</keyword>
<dbReference type="Gene3D" id="6.20.10.30">
    <property type="match status" value="1"/>
</dbReference>
<dbReference type="InterPro" id="IPR013839">
    <property type="entry name" value="DNAligase_adenylation"/>
</dbReference>
<protein>
    <recommendedName>
        <fullName evidence="2 13">DNA ligase</fullName>
        <ecNumber evidence="1 13">6.5.1.2</ecNumber>
    </recommendedName>
    <alternativeName>
        <fullName evidence="13">Polydeoxyribonucleotide synthase [NAD(+)]</fullName>
    </alternativeName>
</protein>
<dbReference type="GO" id="GO:0006281">
    <property type="term" value="P:DNA repair"/>
    <property type="evidence" value="ECO:0007669"/>
    <property type="project" value="UniProtKB-KW"/>
</dbReference>
<dbReference type="InterPro" id="IPR010994">
    <property type="entry name" value="RuvA_2-like"/>
</dbReference>
<keyword evidence="6 13" id="KW-0227">DNA damage</keyword>
<dbReference type="Gene3D" id="2.40.50.140">
    <property type="entry name" value="Nucleic acid-binding proteins"/>
    <property type="match status" value="1"/>
</dbReference>
<dbReference type="Pfam" id="PF00533">
    <property type="entry name" value="BRCT"/>
    <property type="match status" value="1"/>
</dbReference>
<keyword evidence="7 13" id="KW-0862">Zinc</keyword>
<keyword evidence="9 13" id="KW-0520">NAD</keyword>
<keyword evidence="13" id="KW-0464">Manganese</keyword>
<dbReference type="Pfam" id="PF03120">
    <property type="entry name" value="OB_DNA_ligase"/>
    <property type="match status" value="1"/>
</dbReference>
<evidence type="ECO:0000256" key="6">
    <source>
        <dbReference type="ARBA" id="ARBA00022763"/>
    </source>
</evidence>
<dbReference type="InterPro" id="IPR001679">
    <property type="entry name" value="DNA_ligase"/>
</dbReference>
<feature type="compositionally biased region" description="Basic and acidic residues" evidence="15">
    <location>
        <begin position="1"/>
        <end position="18"/>
    </location>
</feature>
<feature type="region of interest" description="Disordered" evidence="15">
    <location>
        <begin position="1"/>
        <end position="44"/>
    </location>
</feature>
<dbReference type="Gene3D" id="1.10.287.610">
    <property type="entry name" value="Helix hairpin bin"/>
    <property type="match status" value="1"/>
</dbReference>
<evidence type="ECO:0000256" key="15">
    <source>
        <dbReference type="SAM" id="MobiDB-lite"/>
    </source>
</evidence>
<keyword evidence="3 13" id="KW-0436">Ligase</keyword>
<evidence type="ECO:0000256" key="3">
    <source>
        <dbReference type="ARBA" id="ARBA00022598"/>
    </source>
</evidence>
<dbReference type="CDD" id="cd17748">
    <property type="entry name" value="BRCT_DNA_ligase_like"/>
    <property type="match status" value="1"/>
</dbReference>
<dbReference type="Gene3D" id="3.40.50.10190">
    <property type="entry name" value="BRCT domain"/>
    <property type="match status" value="1"/>
</dbReference>
<dbReference type="PANTHER" id="PTHR23389">
    <property type="entry name" value="CHROMOSOME TRANSMISSION FIDELITY FACTOR 18"/>
    <property type="match status" value="1"/>
</dbReference>
<reference evidence="17 18" key="1">
    <citation type="journal article" date="2009" name="Stand. Genomic Sci.">
        <title>Complete genome sequence of Actinosynnema mirum type strain (101).</title>
        <authorList>
            <person name="Land M."/>
            <person name="Lapidus A."/>
            <person name="Mayilraj S."/>
            <person name="Chen F."/>
            <person name="Copeland A."/>
            <person name="Del Rio T.G."/>
            <person name="Nolan M."/>
            <person name="Lucas S."/>
            <person name="Tice H."/>
            <person name="Cheng J.F."/>
            <person name="Chertkov O."/>
            <person name="Bruce D."/>
            <person name="Goodwin L."/>
            <person name="Pitluck S."/>
            <person name="Rohde M."/>
            <person name="Goker M."/>
            <person name="Pati A."/>
            <person name="Ivanova N."/>
            <person name="Mavromatis K."/>
            <person name="Chen A."/>
            <person name="Palaniappan K."/>
            <person name="Hauser L."/>
            <person name="Chang Y.J."/>
            <person name="Jeffries C.C."/>
            <person name="Brettin T."/>
            <person name="Detter J.C."/>
            <person name="Han C."/>
            <person name="Chain P."/>
            <person name="Tindall B.J."/>
            <person name="Bristow J."/>
            <person name="Eisen J.A."/>
            <person name="Markowitz V."/>
            <person name="Hugenholtz P."/>
            <person name="Kyrpides N.C."/>
            <person name="Klenk H.P."/>
        </authorList>
    </citation>
    <scope>NUCLEOTIDE SEQUENCE [LARGE SCALE GENOMIC DNA]</scope>
    <source>
        <strain evidence="18">ATCC 29888 / DSM 43827 / JCM 3225 / NBRC 14064 / NCIMB 13271 / NRRL B-12336 / IMRU 3971 / 101</strain>
    </source>
</reference>
<dbReference type="STRING" id="446462.Amir_6038"/>
<dbReference type="InterPro" id="IPR018239">
    <property type="entry name" value="DNA_ligase_AS"/>
</dbReference>
<dbReference type="Pfam" id="PF01653">
    <property type="entry name" value="DNA_ligase_aden"/>
    <property type="match status" value="1"/>
</dbReference>
<dbReference type="GO" id="GO:0006260">
    <property type="term" value="P:DNA replication"/>
    <property type="evidence" value="ECO:0007669"/>
    <property type="project" value="UniProtKB-KW"/>
</dbReference>
<dbReference type="GO" id="GO:0046872">
    <property type="term" value="F:metal ion binding"/>
    <property type="evidence" value="ECO:0007669"/>
    <property type="project" value="UniProtKB-KW"/>
</dbReference>
<dbReference type="InterPro" id="IPR033136">
    <property type="entry name" value="DNA_ligase_CS"/>
</dbReference>
<dbReference type="InterPro" id="IPR013840">
    <property type="entry name" value="DNAligase_N"/>
</dbReference>
<feature type="binding site" evidence="13">
    <location>
        <position position="469"/>
    </location>
    <ligand>
        <name>Zn(2+)</name>
        <dbReference type="ChEBI" id="CHEBI:29105"/>
    </ligand>
</feature>
<dbReference type="eggNOG" id="COG0272">
    <property type="taxonomic scope" value="Bacteria"/>
</dbReference>
<dbReference type="InterPro" id="IPR001357">
    <property type="entry name" value="BRCT_dom"/>
</dbReference>
<dbReference type="NCBIfam" id="NF005932">
    <property type="entry name" value="PRK07956.1"/>
    <property type="match status" value="1"/>
</dbReference>
<dbReference type="SUPFAM" id="SSF50249">
    <property type="entry name" value="Nucleic acid-binding proteins"/>
    <property type="match status" value="1"/>
</dbReference>
<dbReference type="RefSeq" id="WP_015804730.1">
    <property type="nucleotide sequence ID" value="NC_013093.1"/>
</dbReference>
<feature type="domain" description="BRCT" evidence="16">
    <location>
        <begin position="639"/>
        <end position="708"/>
    </location>
</feature>
<dbReference type="SMART" id="SM00532">
    <property type="entry name" value="LIGANc"/>
    <property type="match status" value="1"/>
</dbReference>
<keyword evidence="8 13" id="KW-0460">Magnesium</keyword>
<evidence type="ECO:0000256" key="14">
    <source>
        <dbReference type="RuleBase" id="RU000618"/>
    </source>
</evidence>